<feature type="compositionally biased region" description="Polar residues" evidence="2">
    <location>
        <begin position="364"/>
        <end position="374"/>
    </location>
</feature>
<evidence type="ECO:0000313" key="3">
    <source>
        <dbReference type="EMBL" id="CCC50404.1"/>
    </source>
</evidence>
<dbReference type="PROSITE" id="PS51257">
    <property type="entry name" value="PROKAR_LIPOPROTEIN"/>
    <property type="match status" value="1"/>
</dbReference>
<feature type="region of interest" description="Disordered" evidence="2">
    <location>
        <begin position="358"/>
        <end position="377"/>
    </location>
</feature>
<dbReference type="VEuPathDB" id="TriTrypDB:TvY486_0902270"/>
<evidence type="ECO:0000256" key="1">
    <source>
        <dbReference type="SAM" id="Coils"/>
    </source>
</evidence>
<feature type="region of interest" description="Disordered" evidence="2">
    <location>
        <begin position="219"/>
        <end position="241"/>
    </location>
</feature>
<accession>G0U2A1</accession>
<protein>
    <submittedName>
        <fullName evidence="3">Uncharacterized protein</fullName>
    </submittedName>
</protein>
<dbReference type="EMBL" id="HE573025">
    <property type="protein sequence ID" value="CCC50404.1"/>
    <property type="molecule type" value="Genomic_DNA"/>
</dbReference>
<sequence>MIPRNTNASTSSLVSCRSVPQHTTQVLEAFNQAEERAIAAWTRIGVAEVDRRNKWSSFVEGRLLPYINDFVHLQEAEEMSIAAENDRLFREMFFTSLRLKEPPQSKILAQLLETTVSQITASSPNAETLYGQVDEECKKNNDGQVRFTGGEEDCNSNPKGEAVRTPRAHGDSVSNPKDPCQTEQNADEFSDSFSLPSFVAATSTILARVADTVGARTIHSAPHSCDEQQPKQQDRRGTSPPAVILEFGQPNQQDKAVLAALQVAQDMTHQELHRTLENEVERMNSLAGVRLDQLCLLYKQRALLRLPVKEQSELRRKYAEKLLMPNTCSKSLHDSRQPSSPLGFYKCISATHSSSSRTLRHSSCATTSNNNSGSGAREELDLLSDSIPEVLCNEQAFPPFGDDHSRVTSPPEETVGRGTIFVVDVSDVTRFGRRQDLSLDRINAEAQEVYAALVAQNEWMMLQAKEEMRAVDELWDLLEEKAVGGEAPALNEEEQVERKHAHERAEEGVLLRREYVDRVEQLVKEYQKAEEDMGATNSAVGASGQPLGSCSLVPLAEEFGCQRAATSHACYNVGGSNTPTAQLPAPLLKLFTAPSYAPILGYIGEVREQLQALVVQHHVRLAQTATEELTRVYQRYFSLTRDTSYRVAPNYSQWINELASAANGEKHGKNCGNANDILRERLCEVQHVMGRITEELNSLNSRLQILGELEPLLQRRAEILEQQRAIQDGSRERLLSRKVNMAKQLLYEENARRQFAQELPKLHEQMNCLLHRWDEANNNATDKENRGVIPVANTHHNAAGTGRRLVLHGVDVAEVVRQFYDGSTHLTSTRNRARLRARGGESRNVPPTPAQPTRTKFPTPHSARDVTSFTQPPTAVQPFSTPAKEAAGATTCHRGRSQPTRQLQMAKRSLSPTPVKLTAAVMARQREKRGACTNQFSSTGNTTPGSLARNSRR</sequence>
<feature type="compositionally biased region" description="Polar residues" evidence="2">
    <location>
        <begin position="865"/>
        <end position="880"/>
    </location>
</feature>
<feature type="coiled-coil region" evidence="1">
    <location>
        <begin position="512"/>
        <end position="539"/>
    </location>
</feature>
<keyword evidence="1" id="KW-0175">Coiled coil</keyword>
<dbReference type="AlphaFoldDB" id="G0U2A1"/>
<name>G0U2A1_TRYVY</name>
<organism evidence="3">
    <name type="scientific">Trypanosoma vivax (strain Y486)</name>
    <dbReference type="NCBI Taxonomy" id="1055687"/>
    <lineage>
        <taxon>Eukaryota</taxon>
        <taxon>Discoba</taxon>
        <taxon>Euglenozoa</taxon>
        <taxon>Kinetoplastea</taxon>
        <taxon>Metakinetoplastina</taxon>
        <taxon>Trypanosomatida</taxon>
        <taxon>Trypanosomatidae</taxon>
        <taxon>Trypanosoma</taxon>
        <taxon>Duttonella</taxon>
    </lineage>
</organism>
<feature type="region of interest" description="Disordered" evidence="2">
    <location>
        <begin position="147"/>
        <end position="187"/>
    </location>
</feature>
<feature type="compositionally biased region" description="Basic and acidic residues" evidence="2">
    <location>
        <begin position="161"/>
        <end position="170"/>
    </location>
</feature>
<feature type="region of interest" description="Disordered" evidence="2">
    <location>
        <begin position="827"/>
        <end position="912"/>
    </location>
</feature>
<feature type="compositionally biased region" description="Basic and acidic residues" evidence="2">
    <location>
        <begin position="224"/>
        <end position="237"/>
    </location>
</feature>
<evidence type="ECO:0000256" key="2">
    <source>
        <dbReference type="SAM" id="MobiDB-lite"/>
    </source>
</evidence>
<proteinExistence type="predicted"/>
<feature type="region of interest" description="Disordered" evidence="2">
    <location>
        <begin position="925"/>
        <end position="953"/>
    </location>
</feature>
<gene>
    <name evidence="3" type="ORF">TVY486_0902270</name>
</gene>
<reference evidence="3" key="1">
    <citation type="journal article" date="2012" name="Proc. Natl. Acad. Sci. U.S.A.">
        <title>Antigenic diversity is generated by distinct evolutionary mechanisms in African trypanosome species.</title>
        <authorList>
            <person name="Jackson A.P."/>
            <person name="Berry A."/>
            <person name="Aslett M."/>
            <person name="Allison H.C."/>
            <person name="Burton P."/>
            <person name="Vavrova-Anderson J."/>
            <person name="Brown R."/>
            <person name="Browne H."/>
            <person name="Corton N."/>
            <person name="Hauser H."/>
            <person name="Gamble J."/>
            <person name="Gilderthorp R."/>
            <person name="Marcello L."/>
            <person name="McQuillan J."/>
            <person name="Otto T.D."/>
            <person name="Quail M.A."/>
            <person name="Sanders M.J."/>
            <person name="van Tonder A."/>
            <person name="Ginger M.L."/>
            <person name="Field M.C."/>
            <person name="Barry J.D."/>
            <person name="Hertz-Fowler C."/>
            <person name="Berriman M."/>
        </authorList>
    </citation>
    <scope>NUCLEOTIDE SEQUENCE</scope>
    <source>
        <strain evidence="3">Y486</strain>
    </source>
</reference>
<feature type="compositionally biased region" description="Polar residues" evidence="2">
    <location>
        <begin position="932"/>
        <end position="953"/>
    </location>
</feature>
<dbReference type="OMA" id="TAYGTHQ"/>